<evidence type="ECO:0000256" key="1">
    <source>
        <dbReference type="SAM" id="MobiDB-lite"/>
    </source>
</evidence>
<accession>A0A2T7CV26</accession>
<organism evidence="2 3">
    <name type="scientific">Panicum hallii var. hallii</name>
    <dbReference type="NCBI Taxonomy" id="1504633"/>
    <lineage>
        <taxon>Eukaryota</taxon>
        <taxon>Viridiplantae</taxon>
        <taxon>Streptophyta</taxon>
        <taxon>Embryophyta</taxon>
        <taxon>Tracheophyta</taxon>
        <taxon>Spermatophyta</taxon>
        <taxon>Magnoliopsida</taxon>
        <taxon>Liliopsida</taxon>
        <taxon>Poales</taxon>
        <taxon>Poaceae</taxon>
        <taxon>PACMAD clade</taxon>
        <taxon>Panicoideae</taxon>
        <taxon>Panicodae</taxon>
        <taxon>Paniceae</taxon>
        <taxon>Panicinae</taxon>
        <taxon>Panicum</taxon>
        <taxon>Panicum sect. Panicum</taxon>
    </lineage>
</organism>
<dbReference type="Gramene" id="PUZ47197">
    <property type="protein sequence ID" value="PUZ47197"/>
    <property type="gene ID" value="GQ55_7G144600"/>
</dbReference>
<dbReference type="EMBL" id="CM009755">
    <property type="protein sequence ID" value="PUZ47197.1"/>
    <property type="molecule type" value="Genomic_DNA"/>
</dbReference>
<reference evidence="2 3" key="1">
    <citation type="submission" date="2018-04" db="EMBL/GenBank/DDBJ databases">
        <title>WGS assembly of Panicum hallii var. hallii HAL2.</title>
        <authorList>
            <person name="Lovell J."/>
            <person name="Jenkins J."/>
            <person name="Lowry D."/>
            <person name="Mamidi S."/>
            <person name="Sreedasyam A."/>
            <person name="Weng X."/>
            <person name="Barry K."/>
            <person name="Bonette J."/>
            <person name="Campitelli B."/>
            <person name="Daum C."/>
            <person name="Gordon S."/>
            <person name="Gould B."/>
            <person name="Lipzen A."/>
            <person name="MacQueen A."/>
            <person name="Palacio-Mejia J."/>
            <person name="Plott C."/>
            <person name="Shakirov E."/>
            <person name="Shu S."/>
            <person name="Yoshinaga Y."/>
            <person name="Zane M."/>
            <person name="Rokhsar D."/>
            <person name="Grimwood J."/>
            <person name="Schmutz J."/>
            <person name="Juenger T."/>
        </authorList>
    </citation>
    <scope>NUCLEOTIDE SEQUENCE [LARGE SCALE GENOMIC DNA]</scope>
    <source>
        <strain evidence="3">cv. HAL2</strain>
    </source>
</reference>
<protein>
    <submittedName>
        <fullName evidence="2">Uncharacterized protein</fullName>
    </submittedName>
</protein>
<dbReference type="AlphaFoldDB" id="A0A2T7CV26"/>
<proteinExistence type="predicted"/>
<dbReference type="Proteomes" id="UP000244336">
    <property type="component" value="Chromosome 7"/>
</dbReference>
<evidence type="ECO:0000313" key="2">
    <source>
        <dbReference type="EMBL" id="PUZ47197.1"/>
    </source>
</evidence>
<evidence type="ECO:0000313" key="3">
    <source>
        <dbReference type="Proteomes" id="UP000244336"/>
    </source>
</evidence>
<name>A0A2T7CV26_9POAL</name>
<feature type="region of interest" description="Disordered" evidence="1">
    <location>
        <begin position="1"/>
        <end position="26"/>
    </location>
</feature>
<feature type="region of interest" description="Disordered" evidence="1">
    <location>
        <begin position="98"/>
        <end position="135"/>
    </location>
</feature>
<gene>
    <name evidence="2" type="ORF">GQ55_7G144600</name>
</gene>
<sequence>MEVRRRVPPPHQGVPPHGAPPAALGAGWGRGAAVALDLLPRRSTSPPATATPTLAGGVAAAEAAVGELEAGGRGGVLHFLPAESEADNFRAAAKERSTIAAGRRGAGVAWASDGWRGAPDGGEERGRRATSCAAGQEERQLACSHGCGRGIKRK</sequence>
<keyword evidence="3" id="KW-1185">Reference proteome</keyword>
<feature type="compositionally biased region" description="Pro residues" evidence="1">
    <location>
        <begin position="9"/>
        <end position="19"/>
    </location>
</feature>